<reference evidence="1 2" key="1">
    <citation type="submission" date="2018-11" db="EMBL/GenBank/DDBJ databases">
        <authorList>
            <consortium name="Pathogen Informatics"/>
        </authorList>
    </citation>
    <scope>NUCLEOTIDE SEQUENCE [LARGE SCALE GENOMIC DNA]</scope>
</reference>
<dbReference type="AlphaFoldDB" id="A0A3P7LKE0"/>
<organism evidence="1 2">
    <name type="scientific">Dibothriocephalus latus</name>
    <name type="common">Fish tapeworm</name>
    <name type="synonym">Diphyllobothrium latum</name>
    <dbReference type="NCBI Taxonomy" id="60516"/>
    <lineage>
        <taxon>Eukaryota</taxon>
        <taxon>Metazoa</taxon>
        <taxon>Spiralia</taxon>
        <taxon>Lophotrochozoa</taxon>
        <taxon>Platyhelminthes</taxon>
        <taxon>Cestoda</taxon>
        <taxon>Eucestoda</taxon>
        <taxon>Diphyllobothriidea</taxon>
        <taxon>Diphyllobothriidae</taxon>
        <taxon>Dibothriocephalus</taxon>
    </lineage>
</organism>
<keyword evidence="2" id="KW-1185">Reference proteome</keyword>
<evidence type="ECO:0000313" key="2">
    <source>
        <dbReference type="Proteomes" id="UP000281553"/>
    </source>
</evidence>
<protein>
    <submittedName>
        <fullName evidence="1">Uncharacterized protein</fullName>
    </submittedName>
</protein>
<dbReference type="Proteomes" id="UP000281553">
    <property type="component" value="Unassembled WGS sequence"/>
</dbReference>
<sequence>MLERRQKTRKLLEKMQHQLGMASGEEGTAMHPLTSDQIKEAMQNPEFAEIAKEFQQLQGTQILGQDPQSSTVLENIKQQMDIVMSKTGEKPNYDKMVNLYSLLREADRKSTLDDLEGSEVRSEDLQLTAQETEYLRSLQQVVSERLLTEISVLTSLLPPERCAWMSLQENWENQRESLCVLAQLIQVESVETDLASVIVSALLMNVADGVAALESTTMIPPEERVIYYGYIRDSIEALSWFDIDVNEAKQMIAVSLFARFTLLHFKPHASHTSETNICTIDVYDRAVPSSPSQYAFYTKT</sequence>
<gene>
    <name evidence="1" type="ORF">DILT_LOCUS7104</name>
</gene>
<proteinExistence type="predicted"/>
<name>A0A3P7LKE0_DIBLA</name>
<evidence type="ECO:0000313" key="1">
    <source>
        <dbReference type="EMBL" id="VDN11273.1"/>
    </source>
</evidence>
<dbReference type="EMBL" id="UYRU01051104">
    <property type="protein sequence ID" value="VDN11273.1"/>
    <property type="molecule type" value="Genomic_DNA"/>
</dbReference>
<dbReference type="OrthoDB" id="6261565at2759"/>
<accession>A0A3P7LKE0</accession>